<protein>
    <submittedName>
        <fullName evidence="1">Uncharacterized protein</fullName>
    </submittedName>
</protein>
<gene>
    <name evidence="1" type="ORF">Hgul01_05381</name>
</gene>
<keyword evidence="2" id="KW-1185">Reference proteome</keyword>
<proteinExistence type="predicted"/>
<organism evidence="1 2">
    <name type="scientific">Herpetosiphon gulosus</name>
    <dbReference type="NCBI Taxonomy" id="1973496"/>
    <lineage>
        <taxon>Bacteria</taxon>
        <taxon>Bacillati</taxon>
        <taxon>Chloroflexota</taxon>
        <taxon>Chloroflexia</taxon>
        <taxon>Herpetosiphonales</taxon>
        <taxon>Herpetosiphonaceae</taxon>
        <taxon>Herpetosiphon</taxon>
    </lineage>
</organism>
<reference evidence="1 2" key="1">
    <citation type="submission" date="2024-02" db="EMBL/GenBank/DDBJ databases">
        <title>Herpetosiphon gulosus NBRC 112829.</title>
        <authorList>
            <person name="Ichikawa N."/>
            <person name="Katano-Makiyama Y."/>
            <person name="Hidaka K."/>
        </authorList>
    </citation>
    <scope>NUCLEOTIDE SEQUENCE [LARGE SCALE GENOMIC DNA]</scope>
    <source>
        <strain evidence="1 2">NBRC 112829</strain>
    </source>
</reference>
<accession>A0ABP9X856</accession>
<dbReference type="Proteomes" id="UP001428290">
    <property type="component" value="Unassembled WGS sequence"/>
</dbReference>
<evidence type="ECO:0000313" key="1">
    <source>
        <dbReference type="EMBL" id="GAA5531556.1"/>
    </source>
</evidence>
<name>A0ABP9X856_9CHLR</name>
<sequence>MNKGECFPTMTPTIFLTLYFDAATERAITEVWHVLAEAGMPVPGVHGCQSSPDSAL</sequence>
<comment type="caution">
    <text evidence="1">The sequence shown here is derived from an EMBL/GenBank/DDBJ whole genome shotgun (WGS) entry which is preliminary data.</text>
</comment>
<dbReference type="EMBL" id="BAABRU010000062">
    <property type="protein sequence ID" value="GAA5531556.1"/>
    <property type="molecule type" value="Genomic_DNA"/>
</dbReference>
<evidence type="ECO:0000313" key="2">
    <source>
        <dbReference type="Proteomes" id="UP001428290"/>
    </source>
</evidence>